<name>A0A840RJ11_9NEIS</name>
<comment type="caution">
    <text evidence="2">The sequence shown here is derived from an EMBL/GenBank/DDBJ whole genome shotgun (WGS) entry which is preliminary data.</text>
</comment>
<dbReference type="EMBL" id="JACHHN010000006">
    <property type="protein sequence ID" value="MBB5192296.1"/>
    <property type="molecule type" value="Genomic_DNA"/>
</dbReference>
<evidence type="ECO:0000313" key="3">
    <source>
        <dbReference type="Proteomes" id="UP000543030"/>
    </source>
</evidence>
<dbReference type="RefSeq" id="WP_184101970.1">
    <property type="nucleotide sequence ID" value="NZ_JACHHN010000006.1"/>
</dbReference>
<dbReference type="AlphaFoldDB" id="A0A840RJ11"/>
<evidence type="ECO:0000313" key="2">
    <source>
        <dbReference type="EMBL" id="MBB5192296.1"/>
    </source>
</evidence>
<protein>
    <submittedName>
        <fullName evidence="2">Uncharacterized protein</fullName>
    </submittedName>
</protein>
<organism evidence="2 3">
    <name type="scientific">Silvimonas terrae</name>
    <dbReference type="NCBI Taxonomy" id="300266"/>
    <lineage>
        <taxon>Bacteria</taxon>
        <taxon>Pseudomonadati</taxon>
        <taxon>Pseudomonadota</taxon>
        <taxon>Betaproteobacteria</taxon>
        <taxon>Neisseriales</taxon>
        <taxon>Chitinibacteraceae</taxon>
        <taxon>Silvimonas</taxon>
    </lineage>
</organism>
<evidence type="ECO:0000256" key="1">
    <source>
        <dbReference type="SAM" id="MobiDB-lite"/>
    </source>
</evidence>
<gene>
    <name evidence="2" type="ORF">HNQ50_003037</name>
</gene>
<keyword evidence="3" id="KW-1185">Reference proteome</keyword>
<reference evidence="2 3" key="1">
    <citation type="submission" date="2020-08" db="EMBL/GenBank/DDBJ databases">
        <title>Genomic Encyclopedia of Type Strains, Phase IV (KMG-IV): sequencing the most valuable type-strain genomes for metagenomic binning, comparative biology and taxonomic classification.</title>
        <authorList>
            <person name="Goeker M."/>
        </authorList>
    </citation>
    <scope>NUCLEOTIDE SEQUENCE [LARGE SCALE GENOMIC DNA]</scope>
    <source>
        <strain evidence="2 3">DSM 18233</strain>
    </source>
</reference>
<feature type="region of interest" description="Disordered" evidence="1">
    <location>
        <begin position="1"/>
        <end position="21"/>
    </location>
</feature>
<sequence>MAQEIDKNHSGKLRSYQSGTHGPNVETVAAVNRHVPGTARFLDQVLWSAIGGRLSTTELWVQGLMQFAPTIQAIVVELDAYGQSTGEPPLATVRHLRKLQQCASPEALACLIILLRHAAETGNTKLSLGIGRAVFSVSLIVCSQFPYNLMARELFELLREHVFVFASSDEERLDFSGVDFVGSVQALSDCVLRMEGEKWIKPGEVAARQALIKVMNGRHGLDVPLTLMLQIRSEKRLKI</sequence>
<proteinExistence type="predicted"/>
<dbReference type="Proteomes" id="UP000543030">
    <property type="component" value="Unassembled WGS sequence"/>
</dbReference>
<accession>A0A840RJ11</accession>